<feature type="compositionally biased region" description="Polar residues" evidence="1">
    <location>
        <begin position="17"/>
        <end position="27"/>
    </location>
</feature>
<proteinExistence type="predicted"/>
<dbReference type="Proteomes" id="UP000276133">
    <property type="component" value="Unassembled WGS sequence"/>
</dbReference>
<protein>
    <submittedName>
        <fullName evidence="2">Uncharacterized protein</fullName>
    </submittedName>
</protein>
<evidence type="ECO:0000313" key="2">
    <source>
        <dbReference type="EMBL" id="RNA04748.1"/>
    </source>
</evidence>
<name>A0A3M7Q1C9_BRAPC</name>
<dbReference type="AlphaFoldDB" id="A0A3M7Q1C9"/>
<dbReference type="EMBL" id="REGN01007983">
    <property type="protein sequence ID" value="RNA04748.1"/>
    <property type="molecule type" value="Genomic_DNA"/>
</dbReference>
<keyword evidence="3" id="KW-1185">Reference proteome</keyword>
<accession>A0A3M7Q1C9</accession>
<reference evidence="2 3" key="1">
    <citation type="journal article" date="2018" name="Sci. Rep.">
        <title>Genomic signatures of local adaptation to the degree of environmental predictability in rotifers.</title>
        <authorList>
            <person name="Franch-Gras L."/>
            <person name="Hahn C."/>
            <person name="Garcia-Roger E.M."/>
            <person name="Carmona M.J."/>
            <person name="Serra M."/>
            <person name="Gomez A."/>
        </authorList>
    </citation>
    <scope>NUCLEOTIDE SEQUENCE [LARGE SCALE GENOMIC DNA]</scope>
    <source>
        <strain evidence="2">HYR1</strain>
    </source>
</reference>
<comment type="caution">
    <text evidence="2">The sequence shown here is derived from an EMBL/GenBank/DDBJ whole genome shotgun (WGS) entry which is preliminary data.</text>
</comment>
<gene>
    <name evidence="2" type="ORF">BpHYR1_025833</name>
</gene>
<sequence>MKILDEESSSEAKDNSQKTLSQSTKTATSTLNATLDCTSSDGEELEEEQTFELKNRYNSKIARALWFTKAVFYYGREKQLSSS</sequence>
<evidence type="ECO:0000256" key="1">
    <source>
        <dbReference type="SAM" id="MobiDB-lite"/>
    </source>
</evidence>
<organism evidence="2 3">
    <name type="scientific">Brachionus plicatilis</name>
    <name type="common">Marine rotifer</name>
    <name type="synonym">Brachionus muelleri</name>
    <dbReference type="NCBI Taxonomy" id="10195"/>
    <lineage>
        <taxon>Eukaryota</taxon>
        <taxon>Metazoa</taxon>
        <taxon>Spiralia</taxon>
        <taxon>Gnathifera</taxon>
        <taxon>Rotifera</taxon>
        <taxon>Eurotatoria</taxon>
        <taxon>Monogononta</taxon>
        <taxon>Pseudotrocha</taxon>
        <taxon>Ploima</taxon>
        <taxon>Brachionidae</taxon>
        <taxon>Brachionus</taxon>
    </lineage>
</organism>
<evidence type="ECO:0000313" key="3">
    <source>
        <dbReference type="Proteomes" id="UP000276133"/>
    </source>
</evidence>
<feature type="region of interest" description="Disordered" evidence="1">
    <location>
        <begin position="1"/>
        <end position="27"/>
    </location>
</feature>